<keyword evidence="1" id="KW-0732">Signal</keyword>
<evidence type="ECO:0000256" key="1">
    <source>
        <dbReference type="SAM" id="SignalP"/>
    </source>
</evidence>
<evidence type="ECO:0000313" key="2">
    <source>
        <dbReference type="EMBL" id="CDR43513.1"/>
    </source>
</evidence>
<gene>
    <name evidence="2" type="ORF">CYFA0S_12e01244g</name>
</gene>
<dbReference type="EMBL" id="LK052897">
    <property type="protein sequence ID" value="CDR43513.1"/>
    <property type="molecule type" value="Genomic_DNA"/>
</dbReference>
<accession>A0A061B261</accession>
<reference evidence="2" key="1">
    <citation type="journal article" date="2014" name="Genome Announc.">
        <title>Genome sequence of the yeast Cyberlindnera fabianii (Hansenula fabianii).</title>
        <authorList>
            <person name="Freel K.C."/>
            <person name="Sarilar V."/>
            <person name="Neuveglise C."/>
            <person name="Devillers H."/>
            <person name="Friedrich A."/>
            <person name="Schacherer J."/>
        </authorList>
    </citation>
    <scope>NUCLEOTIDE SEQUENCE</scope>
    <source>
        <strain evidence="2">YJS4271</strain>
    </source>
</reference>
<proteinExistence type="predicted"/>
<dbReference type="AlphaFoldDB" id="A0A061B261"/>
<organism evidence="2">
    <name type="scientific">Cyberlindnera fabianii</name>
    <name type="common">Yeast</name>
    <name type="synonym">Hansenula fabianii</name>
    <dbReference type="NCBI Taxonomy" id="36022"/>
    <lineage>
        <taxon>Eukaryota</taxon>
        <taxon>Fungi</taxon>
        <taxon>Dikarya</taxon>
        <taxon>Ascomycota</taxon>
        <taxon>Saccharomycotina</taxon>
        <taxon>Saccharomycetes</taxon>
        <taxon>Phaffomycetales</taxon>
        <taxon>Phaffomycetaceae</taxon>
        <taxon>Cyberlindnera</taxon>
    </lineage>
</organism>
<sequence>MTGGSSLGCLIHAMSVCPVSCAPVSDIRRSRATQRGGGGHLTLSHTLLASSGIIRFRNLTRLLLKPAIPCLMRKEKHLDLRDGVHCFPWGAPVVSQSHYFVSQIITEGCYNCVHGPSISSSPCCRPGPRQPTVPQTKAGARVLSWTFPRIYGAKVHLPVLCPSSQLTDPWLLRGDKGLKHGCNESNTAMVHHLGRSTSLQRYCVVDC</sequence>
<feature type="chain" id="PRO_5001593924" evidence="1">
    <location>
        <begin position="22"/>
        <end position="207"/>
    </location>
</feature>
<name>A0A061B261_CYBFA</name>
<protein>
    <submittedName>
        <fullName evidence="2">CYFA0S12e01244g1_1</fullName>
    </submittedName>
</protein>
<feature type="signal peptide" evidence="1">
    <location>
        <begin position="1"/>
        <end position="21"/>
    </location>
</feature>